<organism evidence="1 2">
    <name type="scientific">Trichoderma asperellum (strain ATCC 204424 / CBS 433.97 / NBRC 101777)</name>
    <dbReference type="NCBI Taxonomy" id="1042311"/>
    <lineage>
        <taxon>Eukaryota</taxon>
        <taxon>Fungi</taxon>
        <taxon>Dikarya</taxon>
        <taxon>Ascomycota</taxon>
        <taxon>Pezizomycotina</taxon>
        <taxon>Sordariomycetes</taxon>
        <taxon>Hypocreomycetidae</taxon>
        <taxon>Hypocreales</taxon>
        <taxon>Hypocreaceae</taxon>
        <taxon>Trichoderma</taxon>
    </lineage>
</organism>
<protein>
    <submittedName>
        <fullName evidence="1">Uncharacterized protein</fullName>
    </submittedName>
</protein>
<accession>A0A2T3ZKJ6</accession>
<dbReference type="AlphaFoldDB" id="A0A2T3ZKJ6"/>
<dbReference type="EMBL" id="KZ679257">
    <property type="protein sequence ID" value="PTB45330.1"/>
    <property type="molecule type" value="Genomic_DNA"/>
</dbReference>
<gene>
    <name evidence="1" type="ORF">M441DRAFT_314953</name>
</gene>
<keyword evidence="2" id="KW-1185">Reference proteome</keyword>
<evidence type="ECO:0000313" key="1">
    <source>
        <dbReference type="EMBL" id="PTB45330.1"/>
    </source>
</evidence>
<name>A0A2T3ZKJ6_TRIA4</name>
<evidence type="ECO:0000313" key="2">
    <source>
        <dbReference type="Proteomes" id="UP000240493"/>
    </source>
</evidence>
<reference evidence="1 2" key="1">
    <citation type="submission" date="2016-07" db="EMBL/GenBank/DDBJ databases">
        <title>Multiple horizontal gene transfer events from other fungi enriched the ability of initially mycotrophic Trichoderma (Ascomycota) to feed on dead plant biomass.</title>
        <authorList>
            <consortium name="DOE Joint Genome Institute"/>
            <person name="Aerts A."/>
            <person name="Atanasova L."/>
            <person name="Chenthamara K."/>
            <person name="Zhang J."/>
            <person name="Grujic M."/>
            <person name="Henrissat B."/>
            <person name="Kuo A."/>
            <person name="Salamov A."/>
            <person name="Lipzen A."/>
            <person name="Labutti K."/>
            <person name="Barry K."/>
            <person name="Miao Y."/>
            <person name="Rahimi M.J."/>
            <person name="Shen Q."/>
            <person name="Grigoriev I.V."/>
            <person name="Kubicek C.P."/>
            <person name="Druzhinina I.S."/>
        </authorList>
    </citation>
    <scope>NUCLEOTIDE SEQUENCE [LARGE SCALE GENOMIC DNA]</scope>
    <source>
        <strain evidence="1 2">CBS 433.97</strain>
    </source>
</reference>
<proteinExistence type="predicted"/>
<sequence>MYVIRAPESSNLAEASSLPARRQKKGPFNDVNMIFFACHPYPEHLPSIAIESVISSPSKQTNARAPSLKASNIHCSPILCPPRCFCSAVPDMHPILSPLLLLCCGKAALLLPIRQLRGSQSGPPLDVCMHQPWSLEILIFGSTYSRYYRITSLFSTINISGYCGCTFLVKYA</sequence>
<dbReference type="Proteomes" id="UP000240493">
    <property type="component" value="Unassembled WGS sequence"/>
</dbReference>